<reference evidence="1" key="2">
    <citation type="submission" date="2020-05" db="UniProtKB">
        <authorList>
            <consortium name="EnsemblMetazoa"/>
        </authorList>
    </citation>
    <scope>IDENTIFICATION</scope>
    <source>
        <strain evidence="1">IAEA</strain>
    </source>
</reference>
<dbReference type="VEuPathDB" id="VectorBase:GPPI033710"/>
<name>A0A1B0BLB3_9MUSC</name>
<organism evidence="1 2">
    <name type="scientific">Glossina palpalis gambiensis</name>
    <dbReference type="NCBI Taxonomy" id="67801"/>
    <lineage>
        <taxon>Eukaryota</taxon>
        <taxon>Metazoa</taxon>
        <taxon>Ecdysozoa</taxon>
        <taxon>Arthropoda</taxon>
        <taxon>Hexapoda</taxon>
        <taxon>Insecta</taxon>
        <taxon>Pterygota</taxon>
        <taxon>Neoptera</taxon>
        <taxon>Endopterygota</taxon>
        <taxon>Diptera</taxon>
        <taxon>Brachycera</taxon>
        <taxon>Muscomorpha</taxon>
        <taxon>Hippoboscoidea</taxon>
        <taxon>Glossinidae</taxon>
        <taxon>Glossina</taxon>
    </lineage>
</organism>
<proteinExistence type="predicted"/>
<evidence type="ECO:0000313" key="1">
    <source>
        <dbReference type="EnsemblMetazoa" id="GPPI033710-PA"/>
    </source>
</evidence>
<reference evidence="2" key="1">
    <citation type="submission" date="2015-01" db="EMBL/GenBank/DDBJ databases">
        <authorList>
            <person name="Aksoy S."/>
            <person name="Warren W."/>
            <person name="Wilson R.K."/>
        </authorList>
    </citation>
    <scope>NUCLEOTIDE SEQUENCE [LARGE SCALE GENOMIC DNA]</scope>
    <source>
        <strain evidence="2">IAEA</strain>
    </source>
</reference>
<sequence>MRGQGEAPLAMKGTEGYQLLLFVNTTSYTMLNHVAELKIMCFKDREEFSTNRCCFQHEFSTRRDVQELEAEWRQNYTTASSPKSDNFAESHHKTFSILVQQRSQTILSHFRSLFLQLNELLSKPFRTNNRFSLYSSLKDISDCNWIFLHVTLTSKRHGELNKFSFSHTKCSKCEFNINCNHLLVIIVDNN</sequence>
<dbReference type="EnsemblMetazoa" id="GPPI033710-RA">
    <property type="protein sequence ID" value="GPPI033710-PA"/>
    <property type="gene ID" value="GPPI033710"/>
</dbReference>
<evidence type="ECO:0000313" key="2">
    <source>
        <dbReference type="Proteomes" id="UP000092460"/>
    </source>
</evidence>
<dbReference type="Proteomes" id="UP000092460">
    <property type="component" value="Unassembled WGS sequence"/>
</dbReference>
<accession>A0A1B0BLB3</accession>
<protein>
    <submittedName>
        <fullName evidence="1">Uncharacterized protein</fullName>
    </submittedName>
</protein>
<keyword evidence="2" id="KW-1185">Reference proteome</keyword>
<dbReference type="AlphaFoldDB" id="A0A1B0BLB3"/>
<dbReference type="EMBL" id="JXJN01016282">
    <property type="status" value="NOT_ANNOTATED_CDS"/>
    <property type="molecule type" value="Genomic_DNA"/>
</dbReference>